<protein>
    <submittedName>
        <fullName evidence="1">Ras- protein rsr1</fullName>
    </submittedName>
</protein>
<keyword evidence="2" id="KW-1185">Reference proteome</keyword>
<reference evidence="1 2" key="1">
    <citation type="submission" date="2024-02" db="EMBL/GenBank/DDBJ databases">
        <title>Discinaceae phylogenomics.</title>
        <authorList>
            <person name="Dirks A.C."/>
            <person name="James T.Y."/>
        </authorList>
    </citation>
    <scope>NUCLEOTIDE SEQUENCE [LARGE SCALE GENOMIC DNA]</scope>
    <source>
        <strain evidence="1 2">ACD0624</strain>
    </source>
</reference>
<evidence type="ECO:0000313" key="2">
    <source>
        <dbReference type="Proteomes" id="UP001447188"/>
    </source>
</evidence>
<dbReference type="SUPFAM" id="SSF52540">
    <property type="entry name" value="P-loop containing nucleoside triphosphate hydrolases"/>
    <property type="match status" value="1"/>
</dbReference>
<dbReference type="InterPro" id="IPR027417">
    <property type="entry name" value="P-loop_NTPase"/>
</dbReference>
<dbReference type="EMBL" id="JBBBZM010000035">
    <property type="protein sequence ID" value="KAL0637376.1"/>
    <property type="molecule type" value="Genomic_DNA"/>
</dbReference>
<evidence type="ECO:0000313" key="1">
    <source>
        <dbReference type="EMBL" id="KAL0637376.1"/>
    </source>
</evidence>
<organism evidence="1 2">
    <name type="scientific">Discina gigas</name>
    <dbReference type="NCBI Taxonomy" id="1032678"/>
    <lineage>
        <taxon>Eukaryota</taxon>
        <taxon>Fungi</taxon>
        <taxon>Dikarya</taxon>
        <taxon>Ascomycota</taxon>
        <taxon>Pezizomycotina</taxon>
        <taxon>Pezizomycetes</taxon>
        <taxon>Pezizales</taxon>
        <taxon>Discinaceae</taxon>
        <taxon>Discina</taxon>
    </lineage>
</organism>
<proteinExistence type="predicted"/>
<accession>A0ABR3GP62</accession>
<dbReference type="Proteomes" id="UP001447188">
    <property type="component" value="Unassembled WGS sequence"/>
</dbReference>
<comment type="caution">
    <text evidence="1">The sequence shown here is derived from an EMBL/GenBank/DDBJ whole genome shotgun (WGS) entry which is preliminary data.</text>
</comment>
<name>A0ABR3GP62_9PEZI</name>
<sequence length="51" mass="5553">MQHRRREYNIVILGAGGVGKSCLTGSSFREAGRVTITKRFGLQHNSSTMSG</sequence>
<gene>
    <name evidence="1" type="primary">RSR1_1</name>
    <name evidence="1" type="ORF">Q9L58_003579</name>
</gene>